<evidence type="ECO:0000313" key="2">
    <source>
        <dbReference type="EMBL" id="RRJ16359.1"/>
    </source>
</evidence>
<proteinExistence type="predicted"/>
<evidence type="ECO:0000259" key="1">
    <source>
        <dbReference type="PROSITE" id="PS51704"/>
    </source>
</evidence>
<dbReference type="PROSITE" id="PS51704">
    <property type="entry name" value="GP_PDE"/>
    <property type="match status" value="1"/>
</dbReference>
<dbReference type="EMBL" id="RRCM01000001">
    <property type="protein sequence ID" value="RRJ16359.1"/>
    <property type="molecule type" value="Genomic_DNA"/>
</dbReference>
<dbReference type="Pfam" id="PF16387">
    <property type="entry name" value="DUF4996"/>
    <property type="match status" value="1"/>
</dbReference>
<dbReference type="Proteomes" id="UP000276982">
    <property type="component" value="Unassembled WGS sequence"/>
</dbReference>
<keyword evidence="3" id="KW-1185">Reference proteome</keyword>
<dbReference type="InterPro" id="IPR017946">
    <property type="entry name" value="PLC-like_Pdiesterase_TIM-brl"/>
</dbReference>
<dbReference type="CDD" id="cd08566">
    <property type="entry name" value="GDPD_AtGDE_like"/>
    <property type="match status" value="1"/>
</dbReference>
<dbReference type="GO" id="GO:0008081">
    <property type="term" value="F:phosphoric diester hydrolase activity"/>
    <property type="evidence" value="ECO:0007669"/>
    <property type="project" value="InterPro"/>
</dbReference>
<dbReference type="InterPro" id="IPR032160">
    <property type="entry name" value="DUF4996"/>
</dbReference>
<evidence type="ECO:0000313" key="3">
    <source>
        <dbReference type="Proteomes" id="UP000276982"/>
    </source>
</evidence>
<dbReference type="InterPro" id="IPR030395">
    <property type="entry name" value="GP_PDE_dom"/>
</dbReference>
<dbReference type="SUPFAM" id="SSF51695">
    <property type="entry name" value="PLC-like phosphodiesterases"/>
    <property type="match status" value="1"/>
</dbReference>
<dbReference type="Pfam" id="PF03009">
    <property type="entry name" value="GDPD"/>
    <property type="match status" value="1"/>
</dbReference>
<dbReference type="Gene3D" id="3.20.20.190">
    <property type="entry name" value="Phosphatidylinositol (PI) phosphodiesterase"/>
    <property type="match status" value="1"/>
</dbReference>
<dbReference type="PANTHER" id="PTHR46211:SF14">
    <property type="entry name" value="GLYCEROPHOSPHODIESTER PHOSPHODIESTERASE"/>
    <property type="match status" value="1"/>
</dbReference>
<dbReference type="AlphaFoldDB" id="A0A3P3Q7H2"/>
<dbReference type="PANTHER" id="PTHR46211">
    <property type="entry name" value="GLYCEROPHOSPHORYL DIESTER PHOSPHODIESTERASE"/>
    <property type="match status" value="1"/>
</dbReference>
<comment type="caution">
    <text evidence="2">The sequence shown here is derived from an EMBL/GenBank/DDBJ whole genome shotgun (WGS) entry which is preliminary data.</text>
</comment>
<organism evidence="2 3">
    <name type="scientific">Lachnoanaerobaculum orale</name>
    <dbReference type="NCBI Taxonomy" id="979627"/>
    <lineage>
        <taxon>Bacteria</taxon>
        <taxon>Bacillati</taxon>
        <taxon>Bacillota</taxon>
        <taxon>Clostridia</taxon>
        <taxon>Lachnospirales</taxon>
        <taxon>Lachnospiraceae</taxon>
        <taxon>Lachnoanaerobaculum</taxon>
    </lineage>
</organism>
<dbReference type="GO" id="GO:0006629">
    <property type="term" value="P:lipid metabolic process"/>
    <property type="evidence" value="ECO:0007669"/>
    <property type="project" value="InterPro"/>
</dbReference>
<sequence length="276" mass="31518">MKNTLHLYNNDNVQIVAHRGAAGSNIPCNTIPAFDIALKGGASILEMDLFKSTDGKIFIFHTGKEPYQLNKNIDLTKLDSEEIKKLRLINVDFNPTQWGINSFDDILEHFKGRCILNLDRIGECIPDVIKAVERHNMKDQVLLKHAPIPSVLKIIEDVAPDYMFMPIYMEEDNASEIIEKMNINYIGAELVFKTEESPVIQPEYIESMKKRGKTLWGNAVLYSYKVPLSAGHTDDVSMIDDPDKGWGWLVDHGFDIIQTDWTYQCCKYLKDRGINH</sequence>
<accession>A0A3P3Q7H2</accession>
<dbReference type="RefSeq" id="WP_124951714.1">
    <property type="nucleotide sequence ID" value="NZ_RRCM01000001.1"/>
</dbReference>
<feature type="domain" description="GP-PDE" evidence="1">
    <location>
        <begin position="13"/>
        <end position="249"/>
    </location>
</feature>
<reference evidence="2 3" key="1">
    <citation type="submission" date="2018-11" db="EMBL/GenBank/DDBJ databases">
        <title>Genome sequencing of Lachnoanaerobaculum orale DSM 24553T.</title>
        <authorList>
            <person name="Kook J.-K."/>
            <person name="Park S.-N."/>
            <person name="Lim Y.K."/>
        </authorList>
    </citation>
    <scope>NUCLEOTIDE SEQUENCE [LARGE SCALE GENOMIC DNA]</scope>
    <source>
        <strain evidence="2 3">DSM 24553</strain>
    </source>
</reference>
<protein>
    <submittedName>
        <fullName evidence="2">Glycerophosphodiester phosphodiesterase family protein</fullName>
    </submittedName>
</protein>
<gene>
    <name evidence="2" type="ORF">EHW90_05010</name>
</gene>
<name>A0A3P3Q7H2_9FIRM</name>